<evidence type="ECO:0000313" key="1">
    <source>
        <dbReference type="EMBL" id="KAI5074635.1"/>
    </source>
</evidence>
<organism evidence="1 2">
    <name type="scientific">Adiantum capillus-veneris</name>
    <name type="common">Maidenhair fern</name>
    <dbReference type="NCBI Taxonomy" id="13818"/>
    <lineage>
        <taxon>Eukaryota</taxon>
        <taxon>Viridiplantae</taxon>
        <taxon>Streptophyta</taxon>
        <taxon>Embryophyta</taxon>
        <taxon>Tracheophyta</taxon>
        <taxon>Polypodiopsida</taxon>
        <taxon>Polypodiidae</taxon>
        <taxon>Polypodiales</taxon>
        <taxon>Pteridineae</taxon>
        <taxon>Pteridaceae</taxon>
        <taxon>Vittarioideae</taxon>
        <taxon>Adiantum</taxon>
    </lineage>
</organism>
<reference evidence="1" key="1">
    <citation type="submission" date="2021-01" db="EMBL/GenBank/DDBJ databases">
        <title>Adiantum capillus-veneris genome.</title>
        <authorList>
            <person name="Fang Y."/>
            <person name="Liao Q."/>
        </authorList>
    </citation>
    <scope>NUCLEOTIDE SEQUENCE</scope>
    <source>
        <strain evidence="1">H3</strain>
        <tissue evidence="1">Leaf</tissue>
    </source>
</reference>
<evidence type="ECO:0000313" key="2">
    <source>
        <dbReference type="Proteomes" id="UP000886520"/>
    </source>
</evidence>
<keyword evidence="2" id="KW-1185">Reference proteome</keyword>
<comment type="caution">
    <text evidence="1">The sequence shown here is derived from an EMBL/GenBank/DDBJ whole genome shotgun (WGS) entry which is preliminary data.</text>
</comment>
<dbReference type="Proteomes" id="UP000886520">
    <property type="component" value="Chromosome 10"/>
</dbReference>
<accession>A0A9D4ZIY1</accession>
<name>A0A9D4ZIY1_ADICA</name>
<dbReference type="EMBL" id="JABFUD020000010">
    <property type="protein sequence ID" value="KAI5074635.1"/>
    <property type="molecule type" value="Genomic_DNA"/>
</dbReference>
<dbReference type="AlphaFoldDB" id="A0A9D4ZIY1"/>
<proteinExistence type="predicted"/>
<gene>
    <name evidence="1" type="ORF">GOP47_0010596</name>
</gene>
<sequence>MPMTRAAKRRLDAFEKTEEAKNRASYSRGQAYEARFCVDHRYGLSTTIVFGQISSVIVTRENLAMACKDVGQGHGMFYDVYTAWVTVDFHSPVELDMESLELQYNSCGNFQKVRGKFKKVVQ</sequence>
<protein>
    <submittedName>
        <fullName evidence="1">Uncharacterized protein</fullName>
    </submittedName>
</protein>